<keyword evidence="4 7" id="KW-0812">Transmembrane</keyword>
<reference evidence="8" key="1">
    <citation type="submission" date="2023-03" db="EMBL/GenBank/DDBJ databases">
        <title>Edaphobacter sp.</title>
        <authorList>
            <person name="Huber K.J."/>
            <person name="Papendorf J."/>
            <person name="Pilke C."/>
            <person name="Bunk B."/>
            <person name="Sproeer C."/>
            <person name="Pester M."/>
        </authorList>
    </citation>
    <scope>NUCLEOTIDE SEQUENCE</scope>
    <source>
        <strain evidence="8">DSM 110680</strain>
    </source>
</reference>
<protein>
    <submittedName>
        <fullName evidence="8">ABC transporter permease</fullName>
    </submittedName>
</protein>
<keyword evidence="3" id="KW-0813">Transport</keyword>
<comment type="subcellular location">
    <subcellularLocation>
        <location evidence="1">Membrane</location>
        <topology evidence="1">Multi-pass membrane protein</topology>
    </subcellularLocation>
</comment>
<name>A0AAU7DMM5_9BACT</name>
<dbReference type="PANTHER" id="PTHR30188">
    <property type="entry name" value="ABC TRANSPORTER PERMEASE PROTEIN-RELATED"/>
    <property type="match status" value="1"/>
</dbReference>
<dbReference type="GO" id="GO:0005548">
    <property type="term" value="F:phospholipid transporter activity"/>
    <property type="evidence" value="ECO:0007669"/>
    <property type="project" value="TreeGrafter"/>
</dbReference>
<keyword evidence="6 7" id="KW-0472">Membrane</keyword>
<comment type="similarity">
    <text evidence="2 7">Belongs to the MlaE permease family.</text>
</comment>
<evidence type="ECO:0000256" key="3">
    <source>
        <dbReference type="ARBA" id="ARBA00022448"/>
    </source>
</evidence>
<dbReference type="GO" id="GO:0043190">
    <property type="term" value="C:ATP-binding cassette (ABC) transporter complex"/>
    <property type="evidence" value="ECO:0007669"/>
    <property type="project" value="InterPro"/>
</dbReference>
<proteinExistence type="inferred from homology"/>
<dbReference type="RefSeq" id="WP_348264619.1">
    <property type="nucleotide sequence ID" value="NZ_CP121196.1"/>
</dbReference>
<sequence>MAFPSIENTAKNIVGTVQDYSLFAWRGATNLFRPPIYWPDFLVQSDVIGFGSASIVLLSGFFTGGVLALQSAATLSQFGATAVTGRFVSTSMIRELGPVLTGIMVSGRNASSMASELGSMVVTEQIDAMRALGVDPMRKLVTPRIFACVTMLFFLTIVANFFGILGGAAVTVFMNHQNGTQYFSMAYEYLRIGDIMQGLIKPLFSGFIIASIGCFYGLRTSGGTEGVGRSTIKAVVVSSVLIIFVDFLLTQIMLTIFG</sequence>
<feature type="transmembrane region" description="Helical" evidence="7">
    <location>
        <begin position="145"/>
        <end position="175"/>
    </location>
</feature>
<evidence type="ECO:0000256" key="4">
    <source>
        <dbReference type="ARBA" id="ARBA00022692"/>
    </source>
</evidence>
<dbReference type="AlphaFoldDB" id="A0AAU7DMM5"/>
<keyword evidence="5 7" id="KW-1133">Transmembrane helix</keyword>
<accession>A0AAU7DMM5</accession>
<dbReference type="InterPro" id="IPR030802">
    <property type="entry name" value="Permease_MalE"/>
</dbReference>
<feature type="transmembrane region" description="Helical" evidence="7">
    <location>
        <begin position="195"/>
        <end position="218"/>
    </location>
</feature>
<evidence type="ECO:0000256" key="6">
    <source>
        <dbReference type="ARBA" id="ARBA00023136"/>
    </source>
</evidence>
<dbReference type="InterPro" id="IPR003453">
    <property type="entry name" value="ABC_MlaE_roteobac"/>
</dbReference>
<gene>
    <name evidence="8" type="ORF">P8935_08800</name>
</gene>
<dbReference type="EMBL" id="CP121196">
    <property type="protein sequence ID" value="XBH19402.1"/>
    <property type="molecule type" value="Genomic_DNA"/>
</dbReference>
<evidence type="ECO:0000256" key="1">
    <source>
        <dbReference type="ARBA" id="ARBA00004141"/>
    </source>
</evidence>
<comment type="caution">
    <text evidence="7">Lacks conserved residue(s) required for the propagation of feature annotation.</text>
</comment>
<evidence type="ECO:0000256" key="5">
    <source>
        <dbReference type="ARBA" id="ARBA00022989"/>
    </source>
</evidence>
<dbReference type="PANTHER" id="PTHR30188:SF4">
    <property type="entry name" value="PROTEIN TRIGALACTOSYLDIACYLGLYCEROL 1, CHLOROPLASTIC"/>
    <property type="match status" value="1"/>
</dbReference>
<evidence type="ECO:0000256" key="2">
    <source>
        <dbReference type="ARBA" id="ARBA00007556"/>
    </source>
</evidence>
<dbReference type="Pfam" id="PF02405">
    <property type="entry name" value="MlaE"/>
    <property type="match status" value="1"/>
</dbReference>
<feature type="transmembrane region" description="Helical" evidence="7">
    <location>
        <begin position="47"/>
        <end position="69"/>
    </location>
</feature>
<organism evidence="8">
    <name type="scientific">Telmatobacter sp. DSM 110680</name>
    <dbReference type="NCBI Taxonomy" id="3036704"/>
    <lineage>
        <taxon>Bacteria</taxon>
        <taxon>Pseudomonadati</taxon>
        <taxon>Acidobacteriota</taxon>
        <taxon>Terriglobia</taxon>
        <taxon>Terriglobales</taxon>
        <taxon>Acidobacteriaceae</taxon>
        <taxon>Telmatobacter</taxon>
    </lineage>
</organism>
<evidence type="ECO:0000256" key="7">
    <source>
        <dbReference type="RuleBase" id="RU362044"/>
    </source>
</evidence>
<evidence type="ECO:0000313" key="8">
    <source>
        <dbReference type="EMBL" id="XBH19402.1"/>
    </source>
</evidence>
<dbReference type="NCBIfam" id="TIGR00056">
    <property type="entry name" value="MlaE family lipid ABC transporter permease subunit"/>
    <property type="match status" value="1"/>
</dbReference>
<feature type="transmembrane region" description="Helical" evidence="7">
    <location>
        <begin position="230"/>
        <end position="257"/>
    </location>
</feature>